<reference evidence="2" key="2">
    <citation type="submission" date="2015-03" db="EMBL/GenBank/DDBJ databases">
        <authorList>
            <person name="Chow C.-E.T."/>
            <person name="Winget D.M."/>
            <person name="White R.A.III."/>
            <person name="Hallam S.J."/>
            <person name="Suttle C.A."/>
        </authorList>
    </citation>
    <scope>NUCLEOTIDE SEQUENCE</scope>
    <source>
        <strain evidence="2">Oxic1_5</strain>
    </source>
</reference>
<feature type="compositionally biased region" description="Gly residues" evidence="1">
    <location>
        <begin position="55"/>
        <end position="64"/>
    </location>
</feature>
<protein>
    <submittedName>
        <fullName evidence="2">Uncharacterized protein</fullName>
    </submittedName>
</protein>
<proteinExistence type="predicted"/>
<organism evidence="2">
    <name type="scientific">uncultured marine virus</name>
    <dbReference type="NCBI Taxonomy" id="186617"/>
    <lineage>
        <taxon>Viruses</taxon>
        <taxon>environmental samples</taxon>
    </lineage>
</organism>
<evidence type="ECO:0000313" key="2">
    <source>
        <dbReference type="EMBL" id="AKH47991.1"/>
    </source>
</evidence>
<reference evidence="2" key="1">
    <citation type="journal article" date="2015" name="Front. Microbiol.">
        <title>Combining genomic sequencing methods to explore viral diversity and reveal potential virus-host interactions.</title>
        <authorList>
            <person name="Chow C.E."/>
            <person name="Winget D.M."/>
            <person name="White R.A.III."/>
            <person name="Hallam S.J."/>
            <person name="Suttle C.A."/>
        </authorList>
    </citation>
    <scope>NUCLEOTIDE SEQUENCE</scope>
    <source>
        <strain evidence="2">Oxic1_5</strain>
    </source>
</reference>
<name>A0A0F7LA87_9VIRU</name>
<feature type="region of interest" description="Disordered" evidence="1">
    <location>
        <begin position="41"/>
        <end position="64"/>
    </location>
</feature>
<dbReference type="EMBL" id="KR029600">
    <property type="protein sequence ID" value="AKH47991.1"/>
    <property type="molecule type" value="Genomic_DNA"/>
</dbReference>
<accession>A0A0F7LA87</accession>
<evidence type="ECO:0000256" key="1">
    <source>
        <dbReference type="SAM" id="MobiDB-lite"/>
    </source>
</evidence>
<sequence length="64" mass="6736">MEITKEEAQFILGLLNRVTVQGDEADGLVFIKQKIKNGIKTDTTGDSITEPAAGKDGGTKGGTK</sequence>